<dbReference type="Gene3D" id="3.40.50.300">
    <property type="entry name" value="P-loop containing nucleotide triphosphate hydrolases"/>
    <property type="match status" value="1"/>
</dbReference>
<sequence length="337" mass="39386">MFPHSIEPLEENINKQLCNDFRGERSGFVKAGPLKTVLPAAYKKHAEHYYNMPLKKDDVWVVTYPRSGTTLCQELVWLVNNNFDYDTASKYSLQIRVPFLEVEMLIHDDFAEELYNLNRDSKVIDTLKNWKTPGYELATTMDSPRHFKTHLPFSLLPPTLLQTCKVIYVARNAKDVAPSYFHHNRLVKLHDYIGDFPKYWNYFKNDLLVYSPYWGHIEEAWKLKNNPNLLFLFYEDVVTDMKEAIRKVADFLGKTVDETDVNKLCKHLQIDNFRKNVPVQTSEKINGFVNDNEQGFIRNGKIGGNKEFDDTLSREADEWIAANLKRNKIHSFPNSKP</sequence>
<dbReference type="Pfam" id="PF00685">
    <property type="entry name" value="Sulfotransfer_1"/>
    <property type="match status" value="1"/>
</dbReference>
<comment type="similarity">
    <text evidence="1">Belongs to the sulfotransferase 1 family.</text>
</comment>
<protein>
    <submittedName>
        <fullName evidence="4">Putative sulfotransferase</fullName>
    </submittedName>
</protein>
<keyword evidence="2 4" id="KW-0808">Transferase</keyword>
<dbReference type="SUPFAM" id="SSF52540">
    <property type="entry name" value="P-loop containing nucleoside triphosphate hydrolases"/>
    <property type="match status" value="1"/>
</dbReference>
<feature type="domain" description="Sulfotransferase" evidence="3">
    <location>
        <begin position="56"/>
        <end position="326"/>
    </location>
</feature>
<dbReference type="EMBL" id="GDKW01002378">
    <property type="protein sequence ID" value="JAI54217.1"/>
    <property type="molecule type" value="mRNA"/>
</dbReference>
<dbReference type="InterPro" id="IPR000863">
    <property type="entry name" value="Sulfotransferase_dom"/>
</dbReference>
<evidence type="ECO:0000256" key="1">
    <source>
        <dbReference type="ARBA" id="ARBA00005771"/>
    </source>
</evidence>
<evidence type="ECO:0000256" key="2">
    <source>
        <dbReference type="ARBA" id="ARBA00022679"/>
    </source>
</evidence>
<accession>A0A0P4VP30</accession>
<name>A0A0P4VP30_9HEMI</name>
<evidence type="ECO:0000259" key="3">
    <source>
        <dbReference type="Pfam" id="PF00685"/>
    </source>
</evidence>
<dbReference type="GO" id="GO:0008146">
    <property type="term" value="F:sulfotransferase activity"/>
    <property type="evidence" value="ECO:0007669"/>
    <property type="project" value="InterPro"/>
</dbReference>
<dbReference type="AlphaFoldDB" id="A0A0P4VP30"/>
<evidence type="ECO:0000313" key="4">
    <source>
        <dbReference type="EMBL" id="JAI54217.1"/>
    </source>
</evidence>
<proteinExistence type="evidence at transcript level"/>
<organism evidence="4">
    <name type="scientific">Rhodnius neglectus</name>
    <dbReference type="NCBI Taxonomy" id="72488"/>
    <lineage>
        <taxon>Eukaryota</taxon>
        <taxon>Metazoa</taxon>
        <taxon>Ecdysozoa</taxon>
        <taxon>Arthropoda</taxon>
        <taxon>Hexapoda</taxon>
        <taxon>Insecta</taxon>
        <taxon>Pterygota</taxon>
        <taxon>Neoptera</taxon>
        <taxon>Paraneoptera</taxon>
        <taxon>Hemiptera</taxon>
        <taxon>Heteroptera</taxon>
        <taxon>Panheteroptera</taxon>
        <taxon>Cimicomorpha</taxon>
        <taxon>Reduviidae</taxon>
        <taxon>Triatominae</taxon>
        <taxon>Rhodnius</taxon>
    </lineage>
</organism>
<reference evidence="4" key="1">
    <citation type="journal article" date="2016" name="PLoS Negl. Trop. Dis.">
        <title>A Deep Insight into the Sialome of Rhodnius neglectus, a Vector of Chagas Disease.</title>
        <authorList>
            <person name="Santiago P.B."/>
            <person name="Assumpcao T.C."/>
            <person name="Araujo C.N."/>
            <person name="Bastos I.M."/>
            <person name="Neves D."/>
            <person name="Silva I.G."/>
            <person name="Charneau S."/>
            <person name="Queiroz R.M."/>
            <person name="Raiol T."/>
            <person name="Oliveira J.V."/>
            <person name="Sousa M.V."/>
            <person name="Calvo E."/>
            <person name="Ribeiro J.M."/>
            <person name="Santana J.M."/>
        </authorList>
    </citation>
    <scope>NUCLEOTIDE SEQUENCE</scope>
    <source>
        <tissue evidence="4">Salivary glands</tissue>
    </source>
</reference>
<dbReference type="InterPro" id="IPR027417">
    <property type="entry name" value="P-loop_NTPase"/>
</dbReference>
<dbReference type="PANTHER" id="PTHR11783">
    <property type="entry name" value="SULFOTRANSFERASE SULT"/>
    <property type="match status" value="1"/>
</dbReference>